<name>A0ABT0CFT2_THEVL</name>
<feature type="transmembrane region" description="Helical" evidence="1">
    <location>
        <begin position="159"/>
        <end position="181"/>
    </location>
</feature>
<feature type="transmembrane region" description="Helical" evidence="1">
    <location>
        <begin position="94"/>
        <end position="114"/>
    </location>
</feature>
<dbReference type="RefSeq" id="WP_244353479.1">
    <property type="nucleotide sequence ID" value="NZ_JAFIRA010000108.1"/>
</dbReference>
<dbReference type="PANTHER" id="PTHR36738:SF1">
    <property type="entry name" value="EXPRESSED PROTEIN"/>
    <property type="match status" value="1"/>
</dbReference>
<reference evidence="2" key="1">
    <citation type="submission" date="2021-02" db="EMBL/GenBank/DDBJ databases">
        <title>The CRISPR/cas machinery reduction and long-range gene transfer in the hot spring cyanobacterium Synechococcus.</title>
        <authorList>
            <person name="Dvorak P."/>
            <person name="Jahodarova E."/>
            <person name="Hasler P."/>
            <person name="Poulickova A."/>
        </authorList>
    </citation>
    <scope>NUCLEOTIDE SEQUENCE</scope>
    <source>
        <strain evidence="2">Rupite</strain>
    </source>
</reference>
<evidence type="ECO:0000313" key="2">
    <source>
        <dbReference type="EMBL" id="MCJ2544654.1"/>
    </source>
</evidence>
<keyword evidence="1" id="KW-1133">Transmembrane helix</keyword>
<dbReference type="InterPro" id="IPR025067">
    <property type="entry name" value="DUF4079"/>
</dbReference>
<dbReference type="PANTHER" id="PTHR36738">
    <property type="entry name" value="EXPRESSED PROTEIN"/>
    <property type="match status" value="1"/>
</dbReference>
<sequence>MNLSSLALPDLSAGSDRLTAALQPVAQLFAGLDLPQPIVQWGHPLMMGIVVVVMGSFVGLTGWRGRALRLAAEAAGEGSLTESAQKHLLDHRKLAPWMATFLALGYTGGILSLVMQGEPLLNSPHFWTGSLVLLLLGVNGALSLTGFGGNRAALRTTHAYVGSLILCVLVAHAALGIKLGLSL</sequence>
<dbReference type="EMBL" id="JAFIRA010000108">
    <property type="protein sequence ID" value="MCJ2544654.1"/>
    <property type="molecule type" value="Genomic_DNA"/>
</dbReference>
<feature type="transmembrane region" description="Helical" evidence="1">
    <location>
        <begin position="41"/>
        <end position="60"/>
    </location>
</feature>
<dbReference type="Proteomes" id="UP000830835">
    <property type="component" value="Unassembled WGS sequence"/>
</dbReference>
<protein>
    <submittedName>
        <fullName evidence="2">DUF4079 domain-containing protein</fullName>
    </submittedName>
</protein>
<evidence type="ECO:0000256" key="1">
    <source>
        <dbReference type="SAM" id="Phobius"/>
    </source>
</evidence>
<keyword evidence="3" id="KW-1185">Reference proteome</keyword>
<organism evidence="2 3">
    <name type="scientific">Thermostichus vulcanus str. 'Rupite'</name>
    <dbReference type="NCBI Taxonomy" id="2813851"/>
    <lineage>
        <taxon>Bacteria</taxon>
        <taxon>Bacillati</taxon>
        <taxon>Cyanobacteriota</taxon>
        <taxon>Cyanophyceae</taxon>
        <taxon>Thermostichales</taxon>
        <taxon>Thermostichaceae</taxon>
        <taxon>Thermostichus</taxon>
    </lineage>
</organism>
<evidence type="ECO:0000313" key="3">
    <source>
        <dbReference type="Proteomes" id="UP000830835"/>
    </source>
</evidence>
<feature type="transmembrane region" description="Helical" evidence="1">
    <location>
        <begin position="126"/>
        <end position="147"/>
    </location>
</feature>
<comment type="caution">
    <text evidence="2">The sequence shown here is derived from an EMBL/GenBank/DDBJ whole genome shotgun (WGS) entry which is preliminary data.</text>
</comment>
<keyword evidence="1" id="KW-0472">Membrane</keyword>
<gene>
    <name evidence="2" type="ORF">JX360_17405</name>
</gene>
<keyword evidence="1" id="KW-0812">Transmembrane</keyword>
<proteinExistence type="predicted"/>
<accession>A0ABT0CFT2</accession>
<dbReference type="Pfam" id="PF13301">
    <property type="entry name" value="DUF4079"/>
    <property type="match status" value="1"/>
</dbReference>